<keyword evidence="7 9" id="KW-0720">Serine protease</keyword>
<evidence type="ECO:0000256" key="9">
    <source>
        <dbReference type="PROSITE-ProRule" id="PRU01240"/>
    </source>
</evidence>
<dbReference type="PROSITE" id="PS00136">
    <property type="entry name" value="SUBTILASE_ASP"/>
    <property type="match status" value="1"/>
</dbReference>
<dbReference type="FunFam" id="3.40.50.200:FF:000022">
    <property type="entry name" value="Extracellular protease"/>
    <property type="match status" value="1"/>
</dbReference>
<evidence type="ECO:0000256" key="5">
    <source>
        <dbReference type="ARBA" id="ARBA00022729"/>
    </source>
</evidence>
<dbReference type="PROSITE" id="PS00138">
    <property type="entry name" value="SUBTILASE_SER"/>
    <property type="match status" value="1"/>
</dbReference>
<evidence type="ECO:0000313" key="14">
    <source>
        <dbReference type="EMBL" id="CAD0338239.1"/>
    </source>
</evidence>
<dbReference type="InterPro" id="IPR000209">
    <property type="entry name" value="Peptidase_S8/S53_dom"/>
</dbReference>
<feature type="active site" description="Charge relay system" evidence="9">
    <location>
        <position position="448"/>
    </location>
</feature>
<dbReference type="EMBL" id="LR861803">
    <property type="protein sequence ID" value="CAD1795649.1"/>
    <property type="molecule type" value="Genomic_DNA"/>
</dbReference>
<dbReference type="PANTHER" id="PTHR43806">
    <property type="entry name" value="PEPTIDASE S8"/>
    <property type="match status" value="1"/>
</dbReference>
<keyword evidence="3" id="KW-0964">Secreted</keyword>
<evidence type="ECO:0000256" key="11">
    <source>
        <dbReference type="SAM" id="SignalP"/>
    </source>
</evidence>
<sequence length="627" mass="63805">MIQTHRSRTLAIACSAVLSLASGIATAATPDFGVRTAQRQQAMRDAPVDSIIVNYRSGRVSARSVGTASVATIAAAASRAAVRLVPAARSGTQTAPTHVRTLAVGSELIRLPAQLSRSDADRLVRELQADPAVEYAQIDTRMYPLQNSGGSLPDDPLLADNQWHLTDPVGGIDAPAAWATAQGEGVVVAVIDTGILPGHPDLAGNLLQGYDFITNADRSRRATDARAPGALDYGDWEATDGECGIFSAARDSSWHGTHVAGTIAEATGNGIGGAGVAYKAKVLPLRVLGHCGGSSSDITDAIVWASGGHVDGVPDNRNPAEIINMSLGGVGPCDSVTQAAINAAVSRGTTVVVAAGNDGADVSSAVPANCANVVSVAATRLTGGLAYYSNFGSLIDLAAPGGGARDLETDTLYDGPIGSWIWQTGYTGKTTPTSGQFAYLGPGFAGTSMAAPHVAGTAALVQSALIADGKPPLTPAALERLLKRSARAFPVQLPLSTPAGSGIVDAGAAIDRALRRCASGDLGCQLDAQTLRNSVPERGLSNVAGDAGVFAFEANAGAVLSFVSFGGSGQAALYVAMGRAPTATDNDGMSSRSGTSQTVRFTAPRAGTYFIRLDGSSFDGVSLLARQ</sequence>
<proteinExistence type="inferred from homology"/>
<dbReference type="Pfam" id="PF04151">
    <property type="entry name" value="PPC"/>
    <property type="match status" value="1"/>
</dbReference>
<evidence type="ECO:0000259" key="12">
    <source>
        <dbReference type="Pfam" id="PF00082"/>
    </source>
</evidence>
<keyword evidence="5 11" id="KW-0732">Signal</keyword>
<dbReference type="Pfam" id="PF00082">
    <property type="entry name" value="Peptidase_S8"/>
    <property type="match status" value="1"/>
</dbReference>
<keyword evidence="8" id="KW-0865">Zymogen</keyword>
<dbReference type="SUPFAM" id="SSF52743">
    <property type="entry name" value="Subtilisin-like"/>
    <property type="match status" value="1"/>
</dbReference>
<evidence type="ECO:0000256" key="8">
    <source>
        <dbReference type="ARBA" id="ARBA00023145"/>
    </source>
</evidence>
<comment type="similarity">
    <text evidence="2 9 10">Belongs to the peptidase S8 family.</text>
</comment>
<evidence type="ECO:0000256" key="7">
    <source>
        <dbReference type="ARBA" id="ARBA00022825"/>
    </source>
</evidence>
<feature type="domain" description="Peptidase S8/S53" evidence="12">
    <location>
        <begin position="183"/>
        <end position="487"/>
    </location>
</feature>
<dbReference type="PANTHER" id="PTHR43806:SF11">
    <property type="entry name" value="CEREVISIN-RELATED"/>
    <property type="match status" value="1"/>
</dbReference>
<dbReference type="Gene3D" id="3.40.50.200">
    <property type="entry name" value="Peptidase S8/S53 domain"/>
    <property type="match status" value="1"/>
</dbReference>
<organism evidence="15 16">
    <name type="scientific">Xanthomonas euroxanthea</name>
    <dbReference type="NCBI Taxonomy" id="2259622"/>
    <lineage>
        <taxon>Bacteria</taxon>
        <taxon>Pseudomonadati</taxon>
        <taxon>Pseudomonadota</taxon>
        <taxon>Gammaproteobacteria</taxon>
        <taxon>Lysobacterales</taxon>
        <taxon>Lysobacteraceae</taxon>
        <taxon>Xanthomonas</taxon>
    </lineage>
</organism>
<dbReference type="GO" id="GO:0004252">
    <property type="term" value="F:serine-type endopeptidase activity"/>
    <property type="evidence" value="ECO:0007669"/>
    <property type="project" value="UniProtKB-UniRule"/>
</dbReference>
<dbReference type="Proteomes" id="UP000515493">
    <property type="component" value="Chromosome"/>
</dbReference>
<dbReference type="KEGG" id="xeu:XSP_003387"/>
<dbReference type="InterPro" id="IPR050131">
    <property type="entry name" value="Peptidase_S8_subtilisin-like"/>
</dbReference>
<feature type="chain" id="PRO_5036263422" evidence="11">
    <location>
        <begin position="28"/>
        <end position="627"/>
    </location>
</feature>
<feature type="active site" description="Charge relay system" evidence="9">
    <location>
        <position position="255"/>
    </location>
</feature>
<protein>
    <submittedName>
        <fullName evidence="15">S8 family serine peptidase</fullName>
    </submittedName>
</protein>
<feature type="signal peptide" evidence="11">
    <location>
        <begin position="1"/>
        <end position="27"/>
    </location>
</feature>
<dbReference type="InterPro" id="IPR007280">
    <property type="entry name" value="Peptidase_C_arc/bac"/>
</dbReference>
<feature type="active site" description="Charge relay system" evidence="9">
    <location>
        <position position="192"/>
    </location>
</feature>
<gene>
    <name evidence="15" type="ORF">XSP_003387</name>
</gene>
<dbReference type="EMBL" id="LR824641">
    <property type="protein sequence ID" value="CAD0338239.1"/>
    <property type="molecule type" value="Genomic_DNA"/>
</dbReference>
<evidence type="ECO:0000313" key="15">
    <source>
        <dbReference type="EMBL" id="CAD1795649.1"/>
    </source>
</evidence>
<keyword evidence="4 9" id="KW-0645">Protease</keyword>
<dbReference type="InterPro" id="IPR015500">
    <property type="entry name" value="Peptidase_S8_subtilisin-rel"/>
</dbReference>
<keyword evidence="6 9" id="KW-0378">Hydrolase</keyword>
<comment type="subcellular location">
    <subcellularLocation>
        <location evidence="1">Secreted</location>
    </subcellularLocation>
</comment>
<dbReference type="InterPro" id="IPR034176">
    <property type="entry name" value="Peptidases_S8_13"/>
</dbReference>
<dbReference type="GO" id="GO:0005576">
    <property type="term" value="C:extracellular region"/>
    <property type="evidence" value="ECO:0007669"/>
    <property type="project" value="UniProtKB-SubCell"/>
</dbReference>
<dbReference type="GO" id="GO:0006508">
    <property type="term" value="P:proteolysis"/>
    <property type="evidence" value="ECO:0007669"/>
    <property type="project" value="UniProtKB-KW"/>
</dbReference>
<evidence type="ECO:0000256" key="10">
    <source>
        <dbReference type="RuleBase" id="RU003355"/>
    </source>
</evidence>
<evidence type="ECO:0000256" key="1">
    <source>
        <dbReference type="ARBA" id="ARBA00004613"/>
    </source>
</evidence>
<dbReference type="CDD" id="cd07496">
    <property type="entry name" value="Peptidases_S8_13"/>
    <property type="match status" value="1"/>
</dbReference>
<dbReference type="PROSITE" id="PS51892">
    <property type="entry name" value="SUBTILASE"/>
    <property type="match status" value="1"/>
</dbReference>
<dbReference type="Gene3D" id="2.60.120.380">
    <property type="match status" value="1"/>
</dbReference>
<evidence type="ECO:0000256" key="6">
    <source>
        <dbReference type="ARBA" id="ARBA00022801"/>
    </source>
</evidence>
<evidence type="ECO:0000256" key="2">
    <source>
        <dbReference type="ARBA" id="ARBA00011073"/>
    </source>
</evidence>
<name>A0A8E4ETI2_9XANT</name>
<evidence type="ECO:0000256" key="4">
    <source>
        <dbReference type="ARBA" id="ARBA00022670"/>
    </source>
</evidence>
<reference evidence="15 16" key="1">
    <citation type="submission" date="2020-07" db="EMBL/GenBank/DDBJ databases">
        <authorList>
            <person name="Teixeira M."/>
        </authorList>
    </citation>
    <scope>NUCLEOTIDE SEQUENCE [LARGE SCALE GENOMIC DNA]</scope>
    <source>
        <strain evidence="15">1</strain>
        <strain evidence="14">Xanthomonas sp. CPBF 367</strain>
    </source>
</reference>
<dbReference type="AlphaFoldDB" id="A0A8E4ETI2"/>
<feature type="domain" description="Peptidase C-terminal archaeal/bacterial" evidence="13">
    <location>
        <begin position="549"/>
        <end position="614"/>
    </location>
</feature>
<accession>A0A8E4ETI2</accession>
<evidence type="ECO:0000256" key="3">
    <source>
        <dbReference type="ARBA" id="ARBA00022525"/>
    </source>
</evidence>
<dbReference type="InterPro" id="IPR023828">
    <property type="entry name" value="Peptidase_S8_Ser-AS"/>
</dbReference>
<dbReference type="InterPro" id="IPR023827">
    <property type="entry name" value="Peptidase_S8_Asp-AS"/>
</dbReference>
<evidence type="ECO:0000313" key="16">
    <source>
        <dbReference type="Proteomes" id="UP000515493"/>
    </source>
</evidence>
<dbReference type="InterPro" id="IPR036852">
    <property type="entry name" value="Peptidase_S8/S53_dom_sf"/>
</dbReference>
<dbReference type="PRINTS" id="PR00723">
    <property type="entry name" value="SUBTILISIN"/>
</dbReference>
<evidence type="ECO:0000259" key="13">
    <source>
        <dbReference type="Pfam" id="PF04151"/>
    </source>
</evidence>